<dbReference type="FunFam" id="3.30.160.60:FF:000075">
    <property type="entry name" value="Putative zinc finger protein 536"/>
    <property type="match status" value="1"/>
</dbReference>
<evidence type="ECO:0000259" key="12">
    <source>
        <dbReference type="PROSITE" id="PS50157"/>
    </source>
</evidence>
<dbReference type="InParanoid" id="K1QWG4"/>
<dbReference type="GO" id="GO:0005634">
    <property type="term" value="C:nucleus"/>
    <property type="evidence" value="ECO:0007669"/>
    <property type="project" value="UniProtKB-SubCell"/>
</dbReference>
<evidence type="ECO:0000256" key="8">
    <source>
        <dbReference type="ARBA" id="ARBA00023125"/>
    </source>
</evidence>
<dbReference type="FunFam" id="3.30.160.60:FF:001498">
    <property type="entry name" value="Zinc finger protein 404"/>
    <property type="match status" value="1"/>
</dbReference>
<evidence type="ECO:0000256" key="4">
    <source>
        <dbReference type="ARBA" id="ARBA00022737"/>
    </source>
</evidence>
<feature type="region of interest" description="Disordered" evidence="11">
    <location>
        <begin position="600"/>
        <end position="685"/>
    </location>
</feature>
<evidence type="ECO:0000256" key="6">
    <source>
        <dbReference type="ARBA" id="ARBA00022833"/>
    </source>
</evidence>
<dbReference type="InterPro" id="IPR050688">
    <property type="entry name" value="Zinc_finger/UBP_domain"/>
</dbReference>
<keyword evidence="4" id="KW-0677">Repeat</keyword>
<keyword evidence="3" id="KW-0479">Metal-binding</keyword>
<dbReference type="AlphaFoldDB" id="K1QWG4"/>
<keyword evidence="9" id="KW-0804">Transcription</keyword>
<evidence type="ECO:0000256" key="5">
    <source>
        <dbReference type="ARBA" id="ARBA00022771"/>
    </source>
</evidence>
<dbReference type="GO" id="GO:0045944">
    <property type="term" value="P:positive regulation of transcription by RNA polymerase II"/>
    <property type="evidence" value="ECO:0007669"/>
    <property type="project" value="TreeGrafter"/>
</dbReference>
<reference evidence="13" key="1">
    <citation type="journal article" date="2012" name="Nature">
        <title>The oyster genome reveals stress adaptation and complexity of shell formation.</title>
        <authorList>
            <person name="Zhang G."/>
            <person name="Fang X."/>
            <person name="Guo X."/>
            <person name="Li L."/>
            <person name="Luo R."/>
            <person name="Xu F."/>
            <person name="Yang P."/>
            <person name="Zhang L."/>
            <person name="Wang X."/>
            <person name="Qi H."/>
            <person name="Xiong Z."/>
            <person name="Que H."/>
            <person name="Xie Y."/>
            <person name="Holland P.W."/>
            <person name="Paps J."/>
            <person name="Zhu Y."/>
            <person name="Wu F."/>
            <person name="Chen Y."/>
            <person name="Wang J."/>
            <person name="Peng C."/>
            <person name="Meng J."/>
            <person name="Yang L."/>
            <person name="Liu J."/>
            <person name="Wen B."/>
            <person name="Zhang N."/>
            <person name="Huang Z."/>
            <person name="Zhu Q."/>
            <person name="Feng Y."/>
            <person name="Mount A."/>
            <person name="Hedgecock D."/>
            <person name="Xu Z."/>
            <person name="Liu Y."/>
            <person name="Domazet-Loso T."/>
            <person name="Du Y."/>
            <person name="Sun X."/>
            <person name="Zhang S."/>
            <person name="Liu B."/>
            <person name="Cheng P."/>
            <person name="Jiang X."/>
            <person name="Li J."/>
            <person name="Fan D."/>
            <person name="Wang W."/>
            <person name="Fu W."/>
            <person name="Wang T."/>
            <person name="Wang B."/>
            <person name="Zhang J."/>
            <person name="Peng Z."/>
            <person name="Li Y."/>
            <person name="Li N."/>
            <person name="Wang J."/>
            <person name="Chen M."/>
            <person name="He Y."/>
            <person name="Tan F."/>
            <person name="Song X."/>
            <person name="Zheng Q."/>
            <person name="Huang R."/>
            <person name="Yang H."/>
            <person name="Du X."/>
            <person name="Chen L."/>
            <person name="Yang M."/>
            <person name="Gaffney P.M."/>
            <person name="Wang S."/>
            <person name="Luo L."/>
            <person name="She Z."/>
            <person name="Ming Y."/>
            <person name="Huang W."/>
            <person name="Zhang S."/>
            <person name="Huang B."/>
            <person name="Zhang Y."/>
            <person name="Qu T."/>
            <person name="Ni P."/>
            <person name="Miao G."/>
            <person name="Wang J."/>
            <person name="Wang Q."/>
            <person name="Steinberg C.E."/>
            <person name="Wang H."/>
            <person name="Li N."/>
            <person name="Qian L."/>
            <person name="Zhang G."/>
            <person name="Li Y."/>
            <person name="Yang H."/>
            <person name="Liu X."/>
            <person name="Wang J."/>
            <person name="Yin Y."/>
            <person name="Wang J."/>
        </authorList>
    </citation>
    <scope>NUCLEOTIDE SEQUENCE [LARGE SCALE GENOMIC DNA]</scope>
    <source>
        <strain evidence="13">05x7-T-G4-1.051#20</strain>
    </source>
</reference>
<dbReference type="SUPFAM" id="SSF57667">
    <property type="entry name" value="beta-beta-alpha zinc fingers"/>
    <property type="match status" value="3"/>
</dbReference>
<dbReference type="HOGENOM" id="CLU_288405_0_0_1"/>
<dbReference type="Gene3D" id="3.30.160.60">
    <property type="entry name" value="Classic Zinc Finger"/>
    <property type="match status" value="3"/>
</dbReference>
<feature type="domain" description="C2H2-type" evidence="12">
    <location>
        <begin position="887"/>
        <end position="914"/>
    </location>
</feature>
<dbReference type="InterPro" id="IPR013087">
    <property type="entry name" value="Znf_C2H2_type"/>
</dbReference>
<feature type="region of interest" description="Disordered" evidence="11">
    <location>
        <begin position="232"/>
        <end position="258"/>
    </location>
</feature>
<keyword evidence="8" id="KW-0238">DNA-binding</keyword>
<dbReference type="PANTHER" id="PTHR24403">
    <property type="entry name" value="ZINC FINGER PROTEIN"/>
    <property type="match status" value="1"/>
</dbReference>
<dbReference type="GO" id="GO:0003677">
    <property type="term" value="F:DNA binding"/>
    <property type="evidence" value="ECO:0007669"/>
    <property type="project" value="UniProtKB-KW"/>
</dbReference>
<evidence type="ECO:0000256" key="1">
    <source>
        <dbReference type="ARBA" id="ARBA00004123"/>
    </source>
</evidence>
<dbReference type="EMBL" id="JH816603">
    <property type="protein sequence ID" value="EKC25906.1"/>
    <property type="molecule type" value="Genomic_DNA"/>
</dbReference>
<evidence type="ECO:0000256" key="3">
    <source>
        <dbReference type="ARBA" id="ARBA00022723"/>
    </source>
</evidence>
<dbReference type="InterPro" id="IPR036236">
    <property type="entry name" value="Znf_C2H2_sf"/>
</dbReference>
<name>K1QWG4_MAGGI</name>
<feature type="compositionally biased region" description="Polar residues" evidence="11">
    <location>
        <begin position="241"/>
        <end position="258"/>
    </location>
</feature>
<feature type="domain" description="C2H2-type" evidence="12">
    <location>
        <begin position="914"/>
        <end position="941"/>
    </location>
</feature>
<feature type="region of interest" description="Disordered" evidence="11">
    <location>
        <begin position="448"/>
        <end position="482"/>
    </location>
</feature>
<protein>
    <submittedName>
        <fullName evidence="13">Zinc finger Y-chromosomal protein 1</fullName>
    </submittedName>
</protein>
<evidence type="ECO:0000256" key="11">
    <source>
        <dbReference type="SAM" id="MobiDB-lite"/>
    </source>
</evidence>
<evidence type="ECO:0000313" key="13">
    <source>
        <dbReference type="EMBL" id="EKC25906.1"/>
    </source>
</evidence>
<feature type="region of interest" description="Disordered" evidence="11">
    <location>
        <begin position="329"/>
        <end position="357"/>
    </location>
</feature>
<organism evidence="13">
    <name type="scientific">Magallana gigas</name>
    <name type="common">Pacific oyster</name>
    <name type="synonym">Crassostrea gigas</name>
    <dbReference type="NCBI Taxonomy" id="29159"/>
    <lineage>
        <taxon>Eukaryota</taxon>
        <taxon>Metazoa</taxon>
        <taxon>Spiralia</taxon>
        <taxon>Lophotrochozoa</taxon>
        <taxon>Mollusca</taxon>
        <taxon>Bivalvia</taxon>
        <taxon>Autobranchia</taxon>
        <taxon>Pteriomorphia</taxon>
        <taxon>Ostreida</taxon>
        <taxon>Ostreoidea</taxon>
        <taxon>Ostreidae</taxon>
        <taxon>Magallana</taxon>
    </lineage>
</organism>
<feature type="compositionally biased region" description="Acidic residues" evidence="11">
    <location>
        <begin position="208"/>
        <end position="222"/>
    </location>
</feature>
<evidence type="ECO:0000256" key="7">
    <source>
        <dbReference type="ARBA" id="ARBA00023015"/>
    </source>
</evidence>
<dbReference type="PROSITE" id="PS50157">
    <property type="entry name" value="ZINC_FINGER_C2H2_2"/>
    <property type="match status" value="3"/>
</dbReference>
<feature type="compositionally biased region" description="Low complexity" evidence="11">
    <location>
        <begin position="607"/>
        <end position="618"/>
    </location>
</feature>
<keyword evidence="10" id="KW-0539">Nucleus</keyword>
<evidence type="ECO:0000256" key="10">
    <source>
        <dbReference type="ARBA" id="ARBA00023242"/>
    </source>
</evidence>
<keyword evidence="6" id="KW-0862">Zinc</keyword>
<dbReference type="SMART" id="SM00355">
    <property type="entry name" value="ZnF_C2H2"/>
    <property type="match status" value="8"/>
</dbReference>
<evidence type="ECO:0000256" key="9">
    <source>
        <dbReference type="ARBA" id="ARBA00023163"/>
    </source>
</evidence>
<feature type="region of interest" description="Disordered" evidence="11">
    <location>
        <begin position="208"/>
        <end position="227"/>
    </location>
</feature>
<gene>
    <name evidence="13" type="ORF">CGI_10008053</name>
</gene>
<feature type="compositionally biased region" description="Acidic residues" evidence="11">
    <location>
        <begin position="400"/>
        <end position="423"/>
    </location>
</feature>
<keyword evidence="7" id="KW-0805">Transcription regulation</keyword>
<comment type="subcellular location">
    <subcellularLocation>
        <location evidence="1">Nucleus</location>
    </subcellularLocation>
</comment>
<proteinExistence type="inferred from homology"/>
<feature type="region of interest" description="Disordered" evidence="11">
    <location>
        <begin position="400"/>
        <end position="425"/>
    </location>
</feature>
<dbReference type="PANTHER" id="PTHR24403:SF67">
    <property type="entry name" value="FI01116P-RELATED"/>
    <property type="match status" value="1"/>
</dbReference>
<dbReference type="PROSITE" id="PS00028">
    <property type="entry name" value="ZINC_FINGER_C2H2_1"/>
    <property type="match status" value="2"/>
</dbReference>
<feature type="region of interest" description="Disordered" evidence="11">
    <location>
        <begin position="171"/>
        <end position="199"/>
    </location>
</feature>
<comment type="similarity">
    <text evidence="2">Belongs to the krueppel C2H2-type zinc-finger protein family.</text>
</comment>
<accession>K1QWG4</accession>
<evidence type="ECO:0000256" key="2">
    <source>
        <dbReference type="ARBA" id="ARBA00006991"/>
    </source>
</evidence>
<feature type="domain" description="C2H2-type" evidence="12">
    <location>
        <begin position="859"/>
        <end position="886"/>
    </location>
</feature>
<keyword evidence="5" id="KW-0863">Zinc-finger</keyword>
<sequence>MLFHLDGRSVKVTGADKIAKCKSCPRKKEFWISIRGLLGDNPKIEMEDDLNEGKLGSYDGGTVTLSLDDATQLILQQQGLQGGALPPGTYQILTQDGIQITDNSLTITDENLAQILGVQKSEDFGDHAPADNVGEITGDEVLNTPSNDAQAGSGEITQGPGGKLGITSAVVDSGGTAPNGEGGMEATEPPKEEPTDQQVDQPIVTWENAEETEEEEEEEEDKMMEKSTTFLSDNAKKATDTNDNSGNSTVPLEQNMSSTQPIKDVHVIIEQEAPPMTNTANTGASLDLSKPIEVTNETIVIIDGKKCVLSANPDTGQLCAYPVVTPEVKRKRGRPPNSARKNQIIEPSPKKPKKKDPVLIETYIEQTNAAEGLLELSNTGPDGVRRSGRNRKKAKLLDDYEVTEITSDDEAEPGQDEPADDAEFSLPGVRKVRAEPAEVSPVTLTTMTPRNLFTPTGPVKRARGRPRRYPPPGQSNLPTQIPAVIIPGSNGPTIMMAPVQGISNMNALAEQIKNLPSIVTTKVVSPLAPKPATNVPIAVRVVAGGTQSSSVSTTTTTNIIQTSGVGQVPSSLSVDTSVGSSLSTSTVRVGLSGMVTSQASSNADTLSISQSVSDSVPSETLPAITMESDEIDTKEQIPLLPSEGEENLNMGEASGSTEEEKPEQPSEEDGIAKGNLIKPADDPDQQTIIRIPENLLPLFMPKKDPVKLGLKLKFNDQELQNMKCPKCDFQAFYPQQYQSHIATHPEEIQKCKCCNFVSFEAESLLAHFKENHPRCICNICDFMAEHAYIIKRHMMRHNMEGCTCHMCGKVYKEQGRDLKWTQVISLQSQHTKHFLCRGQDQYILKMHVKMVHMPAEVLFECTVCSKKFTRKAHLKRHLRIHEPEKPYKCPHCDYRGCEKSDISKHILIHEEPKHVCDVCGKAFRHIKNKELHLKRHNGQKDYKCGVCEFYGYTFTDIRKHIERKHSDVKTHVCEKCGTIFKSETALKEHTKSGCEIFMIEQALAIATSTGGTSQATIQIPSNSLSVDNEFISKQASSGAVNISVEQVSLGGEWIEQELSLLGHRGL</sequence>
<dbReference type="Pfam" id="PF00096">
    <property type="entry name" value="zf-C2H2"/>
    <property type="match status" value="1"/>
</dbReference>
<dbReference type="GO" id="GO:0008270">
    <property type="term" value="F:zinc ion binding"/>
    <property type="evidence" value="ECO:0007669"/>
    <property type="project" value="UniProtKB-KW"/>
</dbReference>